<keyword evidence="4" id="KW-1185">Reference proteome</keyword>
<proteinExistence type="inferred from homology"/>
<accession>A0A3A1TZP4</accession>
<dbReference type="InterPro" id="IPR012349">
    <property type="entry name" value="Split_barrel_FMN-bd"/>
</dbReference>
<evidence type="ECO:0000313" key="4">
    <source>
        <dbReference type="Proteomes" id="UP000265742"/>
    </source>
</evidence>
<evidence type="ECO:0000256" key="1">
    <source>
        <dbReference type="ARBA" id="ARBA00008710"/>
    </source>
</evidence>
<comment type="caution">
    <text evidence="3">The sequence shown here is derived from an EMBL/GenBank/DDBJ whole genome shotgun (WGS) entry which is preliminary data.</text>
</comment>
<protein>
    <submittedName>
        <fullName evidence="3">Nitroreductase family deazaflavin-dependent oxidoreductase</fullName>
    </submittedName>
</protein>
<name>A0A3A1TZP4_9MICO</name>
<dbReference type="Pfam" id="PF04075">
    <property type="entry name" value="F420H2_quin_red"/>
    <property type="match status" value="1"/>
</dbReference>
<dbReference type="GO" id="GO:0016491">
    <property type="term" value="F:oxidoreductase activity"/>
    <property type="evidence" value="ECO:0007669"/>
    <property type="project" value="InterPro"/>
</dbReference>
<reference evidence="4" key="1">
    <citation type="submission" date="2018-09" db="EMBL/GenBank/DDBJ databases">
        <authorList>
            <person name="Kim I."/>
        </authorList>
    </citation>
    <scope>NUCLEOTIDE SEQUENCE [LARGE SCALE GENOMIC DNA]</scope>
    <source>
        <strain evidence="4">DD4a</strain>
    </source>
</reference>
<evidence type="ECO:0000313" key="3">
    <source>
        <dbReference type="EMBL" id="RIX30175.1"/>
    </source>
</evidence>
<dbReference type="GO" id="GO:0070967">
    <property type="term" value="F:coenzyme F420 binding"/>
    <property type="evidence" value="ECO:0007669"/>
    <property type="project" value="TreeGrafter"/>
</dbReference>
<evidence type="ECO:0000256" key="2">
    <source>
        <dbReference type="ARBA" id="ARBA00049106"/>
    </source>
</evidence>
<comment type="similarity">
    <text evidence="1">Belongs to the F420H(2)-dependent quinone reductase family.</text>
</comment>
<dbReference type="OrthoDB" id="8225825at2"/>
<dbReference type="NCBIfam" id="TIGR00026">
    <property type="entry name" value="hi_GC_TIGR00026"/>
    <property type="match status" value="1"/>
</dbReference>
<dbReference type="Gene3D" id="2.30.110.10">
    <property type="entry name" value="Electron Transport, Fmn-binding Protein, Chain A"/>
    <property type="match status" value="1"/>
</dbReference>
<dbReference type="GO" id="GO:0005886">
    <property type="term" value="C:plasma membrane"/>
    <property type="evidence" value="ECO:0007669"/>
    <property type="project" value="TreeGrafter"/>
</dbReference>
<dbReference type="EMBL" id="QXTG01000001">
    <property type="protein sequence ID" value="RIX30175.1"/>
    <property type="molecule type" value="Genomic_DNA"/>
</dbReference>
<dbReference type="PANTHER" id="PTHR39428:SF1">
    <property type="entry name" value="F420H(2)-DEPENDENT QUINONE REDUCTASE RV1261C"/>
    <property type="match status" value="1"/>
</dbReference>
<comment type="catalytic activity">
    <reaction evidence="2">
        <text>oxidized coenzyme F420-(gamma-L-Glu)(n) + a quinol + H(+) = reduced coenzyme F420-(gamma-L-Glu)(n) + a quinone</text>
        <dbReference type="Rhea" id="RHEA:39663"/>
        <dbReference type="Rhea" id="RHEA-COMP:12939"/>
        <dbReference type="Rhea" id="RHEA-COMP:14378"/>
        <dbReference type="ChEBI" id="CHEBI:15378"/>
        <dbReference type="ChEBI" id="CHEBI:24646"/>
        <dbReference type="ChEBI" id="CHEBI:132124"/>
        <dbReference type="ChEBI" id="CHEBI:133980"/>
        <dbReference type="ChEBI" id="CHEBI:139511"/>
    </reaction>
</comment>
<organism evidence="3 4">
    <name type="scientific">Amnibacterium setariae</name>
    <dbReference type="NCBI Taxonomy" id="2306585"/>
    <lineage>
        <taxon>Bacteria</taxon>
        <taxon>Bacillati</taxon>
        <taxon>Actinomycetota</taxon>
        <taxon>Actinomycetes</taxon>
        <taxon>Micrococcales</taxon>
        <taxon>Microbacteriaceae</taxon>
        <taxon>Amnibacterium</taxon>
    </lineage>
</organism>
<dbReference type="Proteomes" id="UP000265742">
    <property type="component" value="Unassembled WGS sequence"/>
</dbReference>
<gene>
    <name evidence="3" type="ORF">D1781_01620</name>
</gene>
<dbReference type="RefSeq" id="WP_119480539.1">
    <property type="nucleotide sequence ID" value="NZ_QXTG01000001.1"/>
</dbReference>
<sequence>MSAWDDRVVAEFRANGGGVRGFGSGLVLLHSTGARSGERRVSPVAAVQEGGSWLVCASAAGAKRSPGWYFNLLAHPDAAVETPHGSVDVHAVELEGAERDAAFARFVDRSPAFRQYEHDAAPRIIPVLRLEPRG</sequence>
<dbReference type="InterPro" id="IPR004378">
    <property type="entry name" value="F420H2_quin_Rdtase"/>
</dbReference>
<dbReference type="AlphaFoldDB" id="A0A3A1TZP4"/>
<dbReference type="PANTHER" id="PTHR39428">
    <property type="entry name" value="F420H(2)-DEPENDENT QUINONE REDUCTASE RV1261C"/>
    <property type="match status" value="1"/>
</dbReference>